<dbReference type="EMBL" id="JAHFVK010000002">
    <property type="protein sequence ID" value="MBT2135089.1"/>
    <property type="molecule type" value="Genomic_DNA"/>
</dbReference>
<comment type="caution">
    <text evidence="5">The sequence shown here is derived from an EMBL/GenBank/DDBJ whole genome shotgun (WGS) entry which is preliminary data.</text>
</comment>
<reference evidence="5 6" key="1">
    <citation type="submission" date="2021-05" db="EMBL/GenBank/DDBJ databases">
        <title>Croceibacterium sp. LX-88 genome sequence.</title>
        <authorList>
            <person name="Luo X."/>
        </authorList>
    </citation>
    <scope>NUCLEOTIDE SEQUENCE [LARGE SCALE GENOMIC DNA]</scope>
    <source>
        <strain evidence="5 6">LX-88</strain>
    </source>
</reference>
<comment type="similarity">
    <text evidence="1">Belongs to the TrbG/VirB9 family.</text>
</comment>
<dbReference type="InterPro" id="IPR033645">
    <property type="entry name" value="VirB9/CagX/TrbG_C"/>
</dbReference>
<dbReference type="Gene3D" id="2.60.40.2500">
    <property type="match status" value="1"/>
</dbReference>
<sequence length="270" mass="28884">MNRPLFAAALLAGSVLLPGVALADDPRLVERVYDPNKVVRIEGKPNVQAAIRFAEDEHIENVAIGDSNAWQVTPNKRANLLFVKPLSERAVTNMTVVTDRHTYLFDLVASPAARNPIYVLAFKYPEEEAAVQQADAEAVVPQAPNAVEVAAVSDPYAVVDPAELNFAWQSSGDASLLPAQVYDDGEATFLTWAPGSTLPAILVKDYEGTEGPVNFAVRGDVIVVDGVPREIVLRAGDDMAKLANRGPARAPKQAQPGIARANGQPATEVK</sequence>
<gene>
    <name evidence="5" type="ORF">KK137_12190</name>
</gene>
<feature type="signal peptide" evidence="4">
    <location>
        <begin position="1"/>
        <end position="23"/>
    </location>
</feature>
<proteinExistence type="inferred from homology"/>
<dbReference type="Pfam" id="PF03524">
    <property type="entry name" value="CagX"/>
    <property type="match status" value="1"/>
</dbReference>
<keyword evidence="6" id="KW-1185">Reference proteome</keyword>
<dbReference type="InterPro" id="IPR038161">
    <property type="entry name" value="VirB9/CagX/TrbG_C_sf"/>
</dbReference>
<dbReference type="CDD" id="cd06911">
    <property type="entry name" value="VirB9_CagX_TrbG"/>
    <property type="match status" value="1"/>
</dbReference>
<evidence type="ECO:0000256" key="3">
    <source>
        <dbReference type="SAM" id="MobiDB-lite"/>
    </source>
</evidence>
<feature type="region of interest" description="Disordered" evidence="3">
    <location>
        <begin position="245"/>
        <end position="270"/>
    </location>
</feature>
<dbReference type="InterPro" id="IPR010258">
    <property type="entry name" value="Conjugal_tfr_TrbG/VirB9/CagX"/>
</dbReference>
<feature type="chain" id="PRO_5046583072" evidence="4">
    <location>
        <begin position="24"/>
        <end position="270"/>
    </location>
</feature>
<accession>A0ABS5W5X3</accession>
<protein>
    <submittedName>
        <fullName evidence="5">TrbG/VirB9 family P-type conjugative transfer protein</fullName>
    </submittedName>
</protein>
<evidence type="ECO:0000256" key="1">
    <source>
        <dbReference type="ARBA" id="ARBA00006135"/>
    </source>
</evidence>
<evidence type="ECO:0000313" key="6">
    <source>
        <dbReference type="Proteomes" id="UP000811255"/>
    </source>
</evidence>
<organism evidence="5 6">
    <name type="scientific">Croceibacterium selenioxidans</name>
    <dbReference type="NCBI Taxonomy" id="2838833"/>
    <lineage>
        <taxon>Bacteria</taxon>
        <taxon>Pseudomonadati</taxon>
        <taxon>Pseudomonadota</taxon>
        <taxon>Alphaproteobacteria</taxon>
        <taxon>Sphingomonadales</taxon>
        <taxon>Erythrobacteraceae</taxon>
        <taxon>Croceibacterium</taxon>
    </lineage>
</organism>
<keyword evidence="2 4" id="KW-0732">Signal</keyword>
<evidence type="ECO:0000256" key="4">
    <source>
        <dbReference type="SAM" id="SignalP"/>
    </source>
</evidence>
<evidence type="ECO:0000313" key="5">
    <source>
        <dbReference type="EMBL" id="MBT2135089.1"/>
    </source>
</evidence>
<name>A0ABS5W5X3_9SPHN</name>
<dbReference type="RefSeq" id="WP_214536681.1">
    <property type="nucleotide sequence ID" value="NZ_JAHFVK010000002.1"/>
</dbReference>
<evidence type="ECO:0000256" key="2">
    <source>
        <dbReference type="ARBA" id="ARBA00022729"/>
    </source>
</evidence>
<dbReference type="Proteomes" id="UP000811255">
    <property type="component" value="Unassembled WGS sequence"/>
</dbReference>